<evidence type="ECO:0000256" key="5">
    <source>
        <dbReference type="ARBA" id="ARBA00023329"/>
    </source>
</evidence>
<protein>
    <recommendedName>
        <fullName evidence="10">Vacuolar ATPase assembly integral membrane protein VMA21</fullName>
    </recommendedName>
</protein>
<dbReference type="Proteomes" id="UP000799302">
    <property type="component" value="Unassembled WGS sequence"/>
</dbReference>
<dbReference type="OrthoDB" id="160405at2759"/>
<reference evidence="8" key="1">
    <citation type="journal article" date="2020" name="Stud. Mycol.">
        <title>101 Dothideomycetes genomes: a test case for predicting lifestyles and emergence of pathogens.</title>
        <authorList>
            <person name="Haridas S."/>
            <person name="Albert R."/>
            <person name="Binder M."/>
            <person name="Bloem J."/>
            <person name="Labutti K."/>
            <person name="Salamov A."/>
            <person name="Andreopoulos B."/>
            <person name="Baker S."/>
            <person name="Barry K."/>
            <person name="Bills G."/>
            <person name="Bluhm B."/>
            <person name="Cannon C."/>
            <person name="Castanera R."/>
            <person name="Culley D."/>
            <person name="Daum C."/>
            <person name="Ezra D."/>
            <person name="Gonzalez J."/>
            <person name="Henrissat B."/>
            <person name="Kuo A."/>
            <person name="Liang C."/>
            <person name="Lipzen A."/>
            <person name="Lutzoni F."/>
            <person name="Magnuson J."/>
            <person name="Mondo S."/>
            <person name="Nolan M."/>
            <person name="Ohm R."/>
            <person name="Pangilinan J."/>
            <person name="Park H.-J."/>
            <person name="Ramirez L."/>
            <person name="Alfaro M."/>
            <person name="Sun H."/>
            <person name="Tritt A."/>
            <person name="Yoshinaga Y."/>
            <person name="Zwiers L.-H."/>
            <person name="Turgeon B."/>
            <person name="Goodwin S."/>
            <person name="Spatafora J."/>
            <person name="Crous P."/>
            <person name="Grigoriev I."/>
        </authorList>
    </citation>
    <scope>NUCLEOTIDE SEQUENCE</scope>
    <source>
        <strain evidence="8">CBS 115976</strain>
    </source>
</reference>
<feature type="region of interest" description="Disordered" evidence="6">
    <location>
        <begin position="96"/>
        <end position="117"/>
    </location>
</feature>
<dbReference type="InterPro" id="IPR019013">
    <property type="entry name" value="Vma21"/>
</dbReference>
<evidence type="ECO:0008006" key="10">
    <source>
        <dbReference type="Google" id="ProtNLM"/>
    </source>
</evidence>
<feature type="transmembrane region" description="Helical" evidence="7">
    <location>
        <begin position="70"/>
        <end position="91"/>
    </location>
</feature>
<evidence type="ECO:0000313" key="8">
    <source>
        <dbReference type="EMBL" id="KAF2671587.1"/>
    </source>
</evidence>
<feature type="transmembrane region" description="Helical" evidence="7">
    <location>
        <begin position="37"/>
        <end position="58"/>
    </location>
</feature>
<keyword evidence="9" id="KW-1185">Reference proteome</keyword>
<keyword evidence="4 7" id="KW-0472">Membrane</keyword>
<organism evidence="8 9">
    <name type="scientific">Microthyrium microscopicum</name>
    <dbReference type="NCBI Taxonomy" id="703497"/>
    <lineage>
        <taxon>Eukaryota</taxon>
        <taxon>Fungi</taxon>
        <taxon>Dikarya</taxon>
        <taxon>Ascomycota</taxon>
        <taxon>Pezizomycotina</taxon>
        <taxon>Dothideomycetes</taxon>
        <taxon>Dothideomycetes incertae sedis</taxon>
        <taxon>Microthyriales</taxon>
        <taxon>Microthyriaceae</taxon>
        <taxon>Microthyrium</taxon>
    </lineage>
</organism>
<name>A0A6A6UJE8_9PEZI</name>
<accession>A0A6A6UJE8</accession>
<keyword evidence="1 7" id="KW-0812">Transmembrane</keyword>
<dbReference type="GO" id="GO:0031410">
    <property type="term" value="C:cytoplasmic vesicle"/>
    <property type="evidence" value="ECO:0007669"/>
    <property type="project" value="UniProtKB-KW"/>
</dbReference>
<evidence type="ECO:0000256" key="2">
    <source>
        <dbReference type="ARBA" id="ARBA00022824"/>
    </source>
</evidence>
<dbReference type="GO" id="GO:0070072">
    <property type="term" value="P:vacuolar proton-transporting V-type ATPase complex assembly"/>
    <property type="evidence" value="ECO:0007669"/>
    <property type="project" value="InterPro"/>
</dbReference>
<dbReference type="EMBL" id="MU004232">
    <property type="protein sequence ID" value="KAF2671587.1"/>
    <property type="molecule type" value="Genomic_DNA"/>
</dbReference>
<keyword evidence="2" id="KW-0256">Endoplasmic reticulum</keyword>
<keyword evidence="3 7" id="KW-1133">Transmembrane helix</keyword>
<dbReference type="Pfam" id="PF09446">
    <property type="entry name" value="VMA21"/>
    <property type="match status" value="1"/>
</dbReference>
<sequence length="117" mass="12535">MTDLRQRFPIDASADYPSINKPAEGPSDISPAVPTSILLKLLTFVFLLVTAPLGVYFGTINTLFNGNSTWSAASAALTANVVLVGYLAIVIMDDKNDNGYDEKKNKTAAPKEGKKSQ</sequence>
<evidence type="ECO:0000256" key="3">
    <source>
        <dbReference type="ARBA" id="ARBA00022989"/>
    </source>
</evidence>
<evidence type="ECO:0000256" key="7">
    <source>
        <dbReference type="SAM" id="Phobius"/>
    </source>
</evidence>
<evidence type="ECO:0000256" key="1">
    <source>
        <dbReference type="ARBA" id="ARBA00022692"/>
    </source>
</evidence>
<evidence type="ECO:0000256" key="4">
    <source>
        <dbReference type="ARBA" id="ARBA00023136"/>
    </source>
</evidence>
<evidence type="ECO:0000313" key="9">
    <source>
        <dbReference type="Proteomes" id="UP000799302"/>
    </source>
</evidence>
<keyword evidence="5" id="KW-0968">Cytoplasmic vesicle</keyword>
<proteinExistence type="predicted"/>
<gene>
    <name evidence="8" type="ORF">BT63DRAFT_452091</name>
</gene>
<evidence type="ECO:0000256" key="6">
    <source>
        <dbReference type="SAM" id="MobiDB-lite"/>
    </source>
</evidence>
<dbReference type="AlphaFoldDB" id="A0A6A6UJE8"/>